<dbReference type="Gene3D" id="1.10.1130.10">
    <property type="entry name" value="Flavocytochrome C3, Chain A"/>
    <property type="match status" value="1"/>
</dbReference>
<reference evidence="2" key="1">
    <citation type="journal article" date="2020" name="mSystems">
        <title>Genome- and Community-Level Interaction Insights into Carbon Utilization and Element Cycling Functions of Hydrothermarchaeota in Hydrothermal Sediment.</title>
        <authorList>
            <person name="Zhou Z."/>
            <person name="Liu Y."/>
            <person name="Xu W."/>
            <person name="Pan J."/>
            <person name="Luo Z.H."/>
            <person name="Li M."/>
        </authorList>
    </citation>
    <scope>NUCLEOTIDE SEQUENCE [LARGE SCALE GENOMIC DNA]</scope>
    <source>
        <strain evidence="2">SpSt-301</strain>
    </source>
</reference>
<dbReference type="EMBL" id="DSMV01000088">
    <property type="protein sequence ID" value="HDW51381.1"/>
    <property type="molecule type" value="Genomic_DNA"/>
</dbReference>
<evidence type="ECO:0000259" key="1">
    <source>
        <dbReference type="Pfam" id="PF09699"/>
    </source>
</evidence>
<dbReference type="InterPro" id="IPR010177">
    <property type="entry name" value="Paired_CXXCH_1"/>
</dbReference>
<dbReference type="Pfam" id="PF09699">
    <property type="entry name" value="Paired_CXXCH_1"/>
    <property type="match status" value="1"/>
</dbReference>
<feature type="domain" description="Doubled CXXCH motif" evidence="1">
    <location>
        <begin position="37"/>
        <end position="69"/>
    </location>
</feature>
<protein>
    <recommendedName>
        <fullName evidence="1">Doubled CXXCH motif domain-containing protein</fullName>
    </recommendedName>
</protein>
<dbReference type="SUPFAM" id="SSF48695">
    <property type="entry name" value="Multiheme cytochromes"/>
    <property type="match status" value="1"/>
</dbReference>
<proteinExistence type="predicted"/>
<comment type="caution">
    <text evidence="2">The sequence shown here is derived from an EMBL/GenBank/DDBJ whole genome shotgun (WGS) entry which is preliminary data.</text>
</comment>
<dbReference type="AlphaFoldDB" id="A0A7C1F7M5"/>
<name>A0A7C1F7M5_9THEO</name>
<sequence>MFDIAKVRLSLVILAFLLFPGIAWAVGPHGPYLGSPDACGACHVSHAAYCEPLVIRPSQTAMCLFCHDGTGSIYNVYNAVYGFGPLSGSTHFHSVANTGNPAVGSVVECAYCHNPHSSAPKPLWNMFDETTVATGVYGPGFVSSATGAPTGASRAWRTRR</sequence>
<dbReference type="InterPro" id="IPR036280">
    <property type="entry name" value="Multihaem_cyt_sf"/>
</dbReference>
<organism evidence="2">
    <name type="scientific">Ammonifex degensii</name>
    <dbReference type="NCBI Taxonomy" id="42838"/>
    <lineage>
        <taxon>Bacteria</taxon>
        <taxon>Bacillati</taxon>
        <taxon>Bacillota</taxon>
        <taxon>Clostridia</taxon>
        <taxon>Thermoanaerobacterales</taxon>
        <taxon>Thermoanaerobacteraceae</taxon>
        <taxon>Ammonifex</taxon>
    </lineage>
</organism>
<accession>A0A7C1F7M5</accession>
<gene>
    <name evidence="2" type="ORF">ENQ35_01345</name>
</gene>
<evidence type="ECO:0000313" key="2">
    <source>
        <dbReference type="EMBL" id="HDW51381.1"/>
    </source>
</evidence>